<evidence type="ECO:0000256" key="8">
    <source>
        <dbReference type="HAMAP-Rule" id="MF_00835"/>
    </source>
</evidence>
<dbReference type="NCBIfam" id="TIGR02072">
    <property type="entry name" value="BioC"/>
    <property type="match status" value="1"/>
</dbReference>
<comment type="similarity">
    <text evidence="8">Belongs to the methyltransferase superfamily.</text>
</comment>
<dbReference type="InterPro" id="IPR029063">
    <property type="entry name" value="SAM-dependent_MTases_sf"/>
</dbReference>
<dbReference type="EC" id="2.1.1.197" evidence="3 8"/>
<dbReference type="InterPro" id="IPR013216">
    <property type="entry name" value="Methyltransf_11"/>
</dbReference>
<dbReference type="InterPro" id="IPR011814">
    <property type="entry name" value="BioC"/>
</dbReference>
<dbReference type="Pfam" id="PF08241">
    <property type="entry name" value="Methyltransf_11"/>
    <property type="match status" value="1"/>
</dbReference>
<evidence type="ECO:0000313" key="11">
    <source>
        <dbReference type="Proteomes" id="UP001356170"/>
    </source>
</evidence>
<comment type="pathway">
    <text evidence="2 8">Cofactor biosynthesis; biotin biosynthesis.</text>
</comment>
<keyword evidence="4 8" id="KW-0489">Methyltransferase</keyword>
<organism evidence="10 11">
    <name type="scientific">Aquilutibacter rugosus</name>
    <dbReference type="NCBI Taxonomy" id="3115820"/>
    <lineage>
        <taxon>Bacteria</taxon>
        <taxon>Pseudomonadati</taxon>
        <taxon>Pseudomonadota</taxon>
        <taxon>Gammaproteobacteria</taxon>
        <taxon>Lysobacterales</taxon>
        <taxon>Lysobacteraceae</taxon>
        <taxon>Aquilutibacter</taxon>
    </lineage>
</organism>
<dbReference type="EMBL" id="JAZHBO010000001">
    <property type="protein sequence ID" value="MEF2155201.1"/>
    <property type="molecule type" value="Genomic_DNA"/>
</dbReference>
<evidence type="ECO:0000256" key="1">
    <source>
        <dbReference type="ARBA" id="ARBA00000852"/>
    </source>
</evidence>
<evidence type="ECO:0000256" key="3">
    <source>
        <dbReference type="ARBA" id="ARBA00012327"/>
    </source>
</evidence>
<comment type="caution">
    <text evidence="10">The sequence shown here is derived from an EMBL/GenBank/DDBJ whole genome shotgun (WGS) entry which is preliminary data.</text>
</comment>
<dbReference type="SUPFAM" id="SSF53335">
    <property type="entry name" value="S-adenosyl-L-methionine-dependent methyltransferases"/>
    <property type="match status" value="1"/>
</dbReference>
<evidence type="ECO:0000256" key="6">
    <source>
        <dbReference type="ARBA" id="ARBA00022691"/>
    </source>
</evidence>
<dbReference type="RefSeq" id="WP_331703294.1">
    <property type="nucleotide sequence ID" value="NZ_JAZHBO010000001.1"/>
</dbReference>
<dbReference type="InterPro" id="IPR050602">
    <property type="entry name" value="Malonyl-ACP_OMT"/>
</dbReference>
<dbReference type="Gene3D" id="3.40.50.150">
    <property type="entry name" value="Vaccinia Virus protein VP39"/>
    <property type="match status" value="1"/>
</dbReference>
<evidence type="ECO:0000256" key="7">
    <source>
        <dbReference type="ARBA" id="ARBA00022756"/>
    </source>
</evidence>
<keyword evidence="11" id="KW-1185">Reference proteome</keyword>
<dbReference type="HAMAP" id="MF_00835">
    <property type="entry name" value="BioC"/>
    <property type="match status" value="1"/>
</dbReference>
<dbReference type="PANTHER" id="PTHR13090:SF1">
    <property type="entry name" value="ARGININE-HYDROXYLASE NDUFAF5, MITOCHONDRIAL"/>
    <property type="match status" value="1"/>
</dbReference>
<protein>
    <recommendedName>
        <fullName evidence="3 8">Malonyl-[acyl-carrier protein] O-methyltransferase</fullName>
        <shortName evidence="8">Malonyl-ACP O-methyltransferase</shortName>
        <ecNumber evidence="3 8">2.1.1.197</ecNumber>
    </recommendedName>
    <alternativeName>
        <fullName evidence="8">Biotin synthesis protein BioC</fullName>
    </alternativeName>
</protein>
<dbReference type="CDD" id="cd02440">
    <property type="entry name" value="AdoMet_MTases"/>
    <property type="match status" value="1"/>
</dbReference>
<keyword evidence="5 8" id="KW-0808">Transferase</keyword>
<dbReference type="Proteomes" id="UP001356170">
    <property type="component" value="Unassembled WGS sequence"/>
</dbReference>
<name>A0ABU7UXA0_9GAMM</name>
<dbReference type="GO" id="GO:0102130">
    <property type="term" value="F:malonyl-CoA methyltransferase activity"/>
    <property type="evidence" value="ECO:0007669"/>
    <property type="project" value="UniProtKB-EC"/>
</dbReference>
<reference evidence="10 11" key="1">
    <citation type="submission" date="2024-01" db="EMBL/GenBank/DDBJ databases">
        <title>Novel species of the genus Luteimonas isolated from rivers.</title>
        <authorList>
            <person name="Lu H."/>
        </authorList>
    </citation>
    <scope>NUCLEOTIDE SEQUENCE [LARGE SCALE GENOMIC DNA]</scope>
    <source>
        <strain evidence="10 11">FXH3W</strain>
    </source>
</reference>
<dbReference type="PANTHER" id="PTHR13090">
    <property type="entry name" value="ARGININE-HYDROXYLASE NDUFAF5, MITOCHONDRIAL"/>
    <property type="match status" value="1"/>
</dbReference>
<comment type="catalytic activity">
    <reaction evidence="1 8">
        <text>malonyl-[ACP] + S-adenosyl-L-methionine = malonyl-[ACP] methyl ester + S-adenosyl-L-homocysteine</text>
        <dbReference type="Rhea" id="RHEA:17105"/>
        <dbReference type="Rhea" id="RHEA-COMP:9623"/>
        <dbReference type="Rhea" id="RHEA-COMP:9954"/>
        <dbReference type="ChEBI" id="CHEBI:57856"/>
        <dbReference type="ChEBI" id="CHEBI:59789"/>
        <dbReference type="ChEBI" id="CHEBI:78449"/>
        <dbReference type="ChEBI" id="CHEBI:78845"/>
        <dbReference type="EC" id="2.1.1.197"/>
    </reaction>
</comment>
<evidence type="ECO:0000256" key="5">
    <source>
        <dbReference type="ARBA" id="ARBA00022679"/>
    </source>
</evidence>
<evidence type="ECO:0000256" key="4">
    <source>
        <dbReference type="ARBA" id="ARBA00022603"/>
    </source>
</evidence>
<feature type="domain" description="Methyltransferase type 11" evidence="9">
    <location>
        <begin position="57"/>
        <end position="163"/>
    </location>
</feature>
<proteinExistence type="inferred from homology"/>
<gene>
    <name evidence="8 10" type="primary">bioC</name>
    <name evidence="10" type="ORF">V3390_03005</name>
</gene>
<evidence type="ECO:0000259" key="9">
    <source>
        <dbReference type="Pfam" id="PF08241"/>
    </source>
</evidence>
<sequence>MAMSGFDRRQVSHAFSRAATQYDTGAALQRRIGEELLESIDYIEDPIFHPEPVEVILDLGSGTGAGSRWLQNHFPQATVLSLDLAIGMLRQAHPPAGMLQSLRNRLRKTREPLPILADARALPVADHSVDLIHSNLCLQWIEDLPAVLNGFRRVLKPGGMLLFSTFGPMTLHELRMSFAQADDDAPHVSPFADIQQWGDALVAAGFRNPVLDRDLIIEKHPSFQALLRSLKTIGATNAMSERRRSLTGKSRFARAAQAYAQWTDGVSDELPASWEVIRALAWAPPIDAPIRHAGMDEVRVPVSSLKVRRRDPE</sequence>
<keyword evidence="6 8" id="KW-0949">S-adenosyl-L-methionine</keyword>
<comment type="function">
    <text evidence="8">Converts the free carboxyl group of a malonyl-thioester to its methyl ester by transfer of a methyl group from S-adenosyl-L-methionine (SAM). It allows to synthesize pimeloyl-ACP via the fatty acid synthetic pathway.</text>
</comment>
<dbReference type="GO" id="GO:0032259">
    <property type="term" value="P:methylation"/>
    <property type="evidence" value="ECO:0007669"/>
    <property type="project" value="UniProtKB-KW"/>
</dbReference>
<keyword evidence="7 8" id="KW-0093">Biotin biosynthesis</keyword>
<evidence type="ECO:0000256" key="2">
    <source>
        <dbReference type="ARBA" id="ARBA00004746"/>
    </source>
</evidence>
<evidence type="ECO:0000313" key="10">
    <source>
        <dbReference type="EMBL" id="MEF2155201.1"/>
    </source>
</evidence>
<accession>A0ABU7UXA0</accession>